<dbReference type="Gene3D" id="3.40.50.720">
    <property type="entry name" value="NAD(P)-binding Rossmann-like Domain"/>
    <property type="match status" value="1"/>
</dbReference>
<comment type="caution">
    <text evidence="2">The sequence shown here is derived from an EMBL/GenBank/DDBJ whole genome shotgun (WGS) entry which is preliminary data.</text>
</comment>
<name>A0A2C5Y478_9HYPO</name>
<keyword evidence="3" id="KW-1185">Reference proteome</keyword>
<dbReference type="SUPFAM" id="SSF48179">
    <property type="entry name" value="6-phosphogluconate dehydrogenase C-terminal domain-like"/>
    <property type="match status" value="1"/>
</dbReference>
<dbReference type="InterPro" id="IPR015814">
    <property type="entry name" value="Pgluconate_DH_NAD-bd_C"/>
</dbReference>
<dbReference type="InterPro" id="IPR008927">
    <property type="entry name" value="6-PGluconate_DH-like_C_sf"/>
</dbReference>
<dbReference type="InterPro" id="IPR013328">
    <property type="entry name" value="6PGD_dom2"/>
</dbReference>
<dbReference type="Pfam" id="PF09130">
    <property type="entry name" value="DUF1932"/>
    <property type="match status" value="1"/>
</dbReference>
<evidence type="ECO:0000259" key="1">
    <source>
        <dbReference type="Pfam" id="PF09130"/>
    </source>
</evidence>
<dbReference type="InterPro" id="IPR036291">
    <property type="entry name" value="NAD(P)-bd_dom_sf"/>
</dbReference>
<dbReference type="Proteomes" id="UP000224854">
    <property type="component" value="Unassembled WGS sequence"/>
</dbReference>
<proteinExistence type="predicted"/>
<dbReference type="OrthoDB" id="9988102at2759"/>
<accession>A0A2C5Y478</accession>
<reference evidence="2 3" key="1">
    <citation type="submission" date="2017-06" db="EMBL/GenBank/DDBJ databases">
        <title>Ant-infecting Ophiocordyceps genomes reveal a high diversity of potential behavioral manipulation genes and a possible major role for enterotoxins.</title>
        <authorList>
            <person name="De Bekker C."/>
            <person name="Evans H.C."/>
            <person name="Brachmann A."/>
            <person name="Hughes D.P."/>
        </authorList>
    </citation>
    <scope>NUCLEOTIDE SEQUENCE [LARGE SCALE GENOMIC DNA]</scope>
    <source>
        <strain evidence="2 3">1348a</strain>
    </source>
</reference>
<protein>
    <recommendedName>
        <fullName evidence="1">Phosphogluconate dehydrogenase NAD-binding putative C-terminal domain-containing protein</fullName>
    </recommendedName>
</protein>
<gene>
    <name evidence="2" type="ORF">CDD82_2000</name>
</gene>
<dbReference type="Gene3D" id="1.10.1040.10">
    <property type="entry name" value="N-(1-d-carboxylethyl)-l-norvaline Dehydrogenase, domain 2"/>
    <property type="match status" value="1"/>
</dbReference>
<dbReference type="AlphaFoldDB" id="A0A2C5Y478"/>
<dbReference type="SUPFAM" id="SSF51735">
    <property type="entry name" value="NAD(P)-binding Rossmann-fold domains"/>
    <property type="match status" value="1"/>
</dbReference>
<organism evidence="2 3">
    <name type="scientific">Ophiocordyceps australis</name>
    <dbReference type="NCBI Taxonomy" id="1399860"/>
    <lineage>
        <taxon>Eukaryota</taxon>
        <taxon>Fungi</taxon>
        <taxon>Dikarya</taxon>
        <taxon>Ascomycota</taxon>
        <taxon>Pezizomycotina</taxon>
        <taxon>Sordariomycetes</taxon>
        <taxon>Hypocreomycetidae</taxon>
        <taxon>Hypocreales</taxon>
        <taxon>Ophiocordycipitaceae</taxon>
        <taxon>Ophiocordyceps</taxon>
    </lineage>
</organism>
<evidence type="ECO:0000313" key="2">
    <source>
        <dbReference type="EMBL" id="PHH62486.1"/>
    </source>
</evidence>
<sequence>MQKQQQQQEEQVVVGILSMGDMGAGIAKLLMAQGIEVVSNCQGRSQDTVARAKDAGSIVPPRDAEETAWRVGEAAAGSGQCRSGFYVDFNAVSPATSRRIEAAMAGPVCFVDGCIIGPPPRRLGDEGAWQRPSMPISGRHASALPPALCRALAARRIEGSASGLKMCFAGLAKGFTALATQTLTTACQLGLGDDLAREMEALLPAHWAAVQRGLPAMPPKAYRWVGEMDEIADTMRDNGAWSDDAAAMFRGAAAVYGAVASQALPSHHTQTASQLAAAMAQRLAP</sequence>
<feature type="domain" description="Phosphogluconate dehydrogenase NAD-binding putative C-terminal" evidence="1">
    <location>
        <begin position="186"/>
        <end position="258"/>
    </location>
</feature>
<dbReference type="EMBL" id="NJEU01001661">
    <property type="protein sequence ID" value="PHH62486.1"/>
    <property type="molecule type" value="Genomic_DNA"/>
</dbReference>
<evidence type="ECO:0000313" key="3">
    <source>
        <dbReference type="Proteomes" id="UP000224854"/>
    </source>
</evidence>